<dbReference type="PANTHER" id="PTHR10740:SF14">
    <property type="entry name" value="EGF-LIKE DOMAIN-CONTAINING PROTEIN"/>
    <property type="match status" value="1"/>
</dbReference>
<comment type="caution">
    <text evidence="6">Lacks conserved residue(s) required for the propagation of feature annotation.</text>
</comment>
<feature type="domain" description="EGF-like" evidence="9">
    <location>
        <begin position="398"/>
        <end position="431"/>
    </location>
</feature>
<comment type="caution">
    <text evidence="10">The sequence shown here is derived from an EMBL/GenBank/DDBJ whole genome shotgun (WGS) entry which is preliminary data.</text>
</comment>
<evidence type="ECO:0000313" key="11">
    <source>
        <dbReference type="Proteomes" id="UP001190700"/>
    </source>
</evidence>
<keyword evidence="8" id="KW-0812">Transmembrane</keyword>
<evidence type="ECO:0000313" key="10">
    <source>
        <dbReference type="EMBL" id="KAK3238695.1"/>
    </source>
</evidence>
<dbReference type="PROSITE" id="PS50026">
    <property type="entry name" value="EGF_3"/>
    <property type="match status" value="1"/>
</dbReference>
<evidence type="ECO:0000256" key="5">
    <source>
        <dbReference type="ARBA" id="ARBA00023157"/>
    </source>
</evidence>
<feature type="compositionally biased region" description="Basic and acidic residues" evidence="7">
    <location>
        <begin position="570"/>
        <end position="579"/>
    </location>
</feature>
<dbReference type="SUPFAM" id="SSF82895">
    <property type="entry name" value="TSP-1 type 1 repeat"/>
    <property type="match status" value="1"/>
</dbReference>
<keyword evidence="5 6" id="KW-1015">Disulfide bond</keyword>
<dbReference type="AlphaFoldDB" id="A0AAE0BMI9"/>
<dbReference type="PANTHER" id="PTHR10740">
    <property type="entry name" value="TRANSFORMING GROWTH FACTOR ALPHA"/>
    <property type="match status" value="1"/>
</dbReference>
<dbReference type="GO" id="GO:0005576">
    <property type="term" value="C:extracellular region"/>
    <property type="evidence" value="ECO:0007669"/>
    <property type="project" value="UniProtKB-SubCell"/>
</dbReference>
<evidence type="ECO:0000256" key="6">
    <source>
        <dbReference type="PROSITE-ProRule" id="PRU00076"/>
    </source>
</evidence>
<feature type="disulfide bond" evidence="6">
    <location>
        <begin position="421"/>
        <end position="430"/>
    </location>
</feature>
<sequence length="670" mass="68631">LCGLRVLAGGAVGCGAGSALWTEGSCWGGRGLAPGSALWTEGSLLGAVGSRREAVLCGLRFLLGEPWLRRGQCSVDCGGGAMSRAVSCVGSDGSEDLSGEQCLAVSEQPSTTSSCNNNACDFCDGQDCSGHGSCADGACACEDGHTGVTCSLPPGCEGTIDAAGGCCSSGIVDDAGTCCEAASGTTLAPVLDAEGQCCSLGVTDICGVCNGTAVVVDSLGACCSGILDPGNVCCESSYLDECGVCDGDDSSCATEAAMDVPVDGDVPTDPASAEYQELEATVSEDVGDSLGVDAERVVITDISDGTRRRRLLQSASAEIAFVVTPPTSEEEPVISVLDLVRGLAGSSVGTVTYSGRSSECGNGQCESGETCQAARADDSECCLEDCPFVLKTCPAPTSLGESSLPCGGNGKCLVLSGTCECFTGYAGADCGGCAGAQYDEAGMPLGTYMEVDTMCKLVVQIASPPPPPLLVTVVTKNSTDMGSGMTGDGSTSSSSINLAIVVVVPIAFVVLCVAVFGGYKWWKQRRKRTPPDNMISSAVWTNNMAAYMGDNAEEDFTFDRYFSNAAASPDHLDPLEENPRSWSRGRSAAELRADPQSEISASGQRSTRLQGLLNVRGARLDNMSSGRSKSLSNAKCEIGERTRAKFARRTVKSVLASLPSGQNPTADLYP</sequence>
<dbReference type="InterPro" id="IPR013111">
    <property type="entry name" value="EGF_extracell"/>
</dbReference>
<proteinExistence type="predicted"/>
<feature type="non-terminal residue" evidence="10">
    <location>
        <position position="1"/>
    </location>
</feature>
<protein>
    <recommendedName>
        <fullName evidence="9">EGF-like domain-containing protein</fullName>
    </recommendedName>
</protein>
<feature type="region of interest" description="Disordered" evidence="7">
    <location>
        <begin position="569"/>
        <end position="608"/>
    </location>
</feature>
<dbReference type="Proteomes" id="UP001190700">
    <property type="component" value="Unassembled WGS sequence"/>
</dbReference>
<dbReference type="InterPro" id="IPR000742">
    <property type="entry name" value="EGF"/>
</dbReference>
<dbReference type="PROSITE" id="PS50092">
    <property type="entry name" value="TSP1"/>
    <property type="match status" value="1"/>
</dbReference>
<dbReference type="GO" id="GO:0007173">
    <property type="term" value="P:epidermal growth factor receptor signaling pathway"/>
    <property type="evidence" value="ECO:0007669"/>
    <property type="project" value="TreeGrafter"/>
</dbReference>
<dbReference type="Pfam" id="PF07974">
    <property type="entry name" value="EGF_2"/>
    <property type="match status" value="1"/>
</dbReference>
<evidence type="ECO:0000256" key="1">
    <source>
        <dbReference type="ARBA" id="ARBA00004613"/>
    </source>
</evidence>
<keyword evidence="3 6" id="KW-0245">EGF-like domain</keyword>
<dbReference type="InterPro" id="IPR036383">
    <property type="entry name" value="TSP1_rpt_sf"/>
</dbReference>
<keyword evidence="8" id="KW-0472">Membrane</keyword>
<dbReference type="EMBL" id="LGRX02034138">
    <property type="protein sequence ID" value="KAK3238695.1"/>
    <property type="molecule type" value="Genomic_DNA"/>
</dbReference>
<dbReference type="Gene3D" id="2.20.100.10">
    <property type="entry name" value="Thrombospondin type-1 (TSP1) repeat"/>
    <property type="match status" value="1"/>
</dbReference>
<feature type="transmembrane region" description="Helical" evidence="8">
    <location>
        <begin position="498"/>
        <end position="519"/>
    </location>
</feature>
<feature type="compositionally biased region" description="Polar residues" evidence="7">
    <location>
        <begin position="597"/>
        <end position="608"/>
    </location>
</feature>
<dbReference type="GO" id="GO:0045840">
    <property type="term" value="P:positive regulation of mitotic nuclear division"/>
    <property type="evidence" value="ECO:0007669"/>
    <property type="project" value="TreeGrafter"/>
</dbReference>
<evidence type="ECO:0000256" key="4">
    <source>
        <dbReference type="ARBA" id="ARBA00022729"/>
    </source>
</evidence>
<evidence type="ECO:0000259" key="9">
    <source>
        <dbReference type="PROSITE" id="PS50026"/>
    </source>
</evidence>
<keyword evidence="4" id="KW-0732">Signal</keyword>
<keyword evidence="2" id="KW-0964">Secreted</keyword>
<dbReference type="PROSITE" id="PS00022">
    <property type="entry name" value="EGF_1"/>
    <property type="match status" value="1"/>
</dbReference>
<keyword evidence="8" id="KW-1133">Transmembrane helix</keyword>
<comment type="subcellular location">
    <subcellularLocation>
        <location evidence="1">Secreted</location>
    </subcellularLocation>
</comment>
<evidence type="ECO:0000256" key="7">
    <source>
        <dbReference type="SAM" id="MobiDB-lite"/>
    </source>
</evidence>
<evidence type="ECO:0000256" key="3">
    <source>
        <dbReference type="ARBA" id="ARBA00022536"/>
    </source>
</evidence>
<evidence type="ECO:0000256" key="8">
    <source>
        <dbReference type="SAM" id="Phobius"/>
    </source>
</evidence>
<reference evidence="10 11" key="1">
    <citation type="journal article" date="2015" name="Genome Biol. Evol.">
        <title>Comparative Genomics of a Bacterivorous Green Alga Reveals Evolutionary Causalities and Consequences of Phago-Mixotrophic Mode of Nutrition.</title>
        <authorList>
            <person name="Burns J.A."/>
            <person name="Paasch A."/>
            <person name="Narechania A."/>
            <person name="Kim E."/>
        </authorList>
    </citation>
    <scope>NUCLEOTIDE SEQUENCE [LARGE SCALE GENOMIC DNA]</scope>
    <source>
        <strain evidence="10 11">PLY_AMNH</strain>
    </source>
</reference>
<organism evidence="10 11">
    <name type="scientific">Cymbomonas tetramitiformis</name>
    <dbReference type="NCBI Taxonomy" id="36881"/>
    <lineage>
        <taxon>Eukaryota</taxon>
        <taxon>Viridiplantae</taxon>
        <taxon>Chlorophyta</taxon>
        <taxon>Pyramimonadophyceae</taxon>
        <taxon>Pyramimonadales</taxon>
        <taxon>Pyramimonadaceae</taxon>
        <taxon>Cymbomonas</taxon>
    </lineage>
</organism>
<dbReference type="GO" id="GO:0008284">
    <property type="term" value="P:positive regulation of cell population proliferation"/>
    <property type="evidence" value="ECO:0007669"/>
    <property type="project" value="TreeGrafter"/>
</dbReference>
<dbReference type="Pfam" id="PF19030">
    <property type="entry name" value="TSP1_ADAMTS"/>
    <property type="match status" value="1"/>
</dbReference>
<accession>A0AAE0BMI9</accession>
<name>A0AAE0BMI9_9CHLO</name>
<keyword evidence="11" id="KW-1185">Reference proteome</keyword>
<dbReference type="InterPro" id="IPR000884">
    <property type="entry name" value="TSP1_rpt"/>
</dbReference>
<evidence type="ECO:0000256" key="2">
    <source>
        <dbReference type="ARBA" id="ARBA00022525"/>
    </source>
</evidence>
<gene>
    <name evidence="10" type="ORF">CYMTET_51312</name>
</gene>